<name>U6MB54_EIMMA</name>
<keyword evidence="3" id="KW-1185">Reference proteome</keyword>
<dbReference type="EMBL" id="HG721662">
    <property type="protein sequence ID" value="CDJ60283.1"/>
    <property type="molecule type" value="Genomic_DNA"/>
</dbReference>
<keyword evidence="1" id="KW-0472">Membrane</keyword>
<dbReference type="VEuPathDB" id="ToxoDB:EMWEY_00060360"/>
<dbReference type="AlphaFoldDB" id="U6MB54"/>
<dbReference type="RefSeq" id="XP_013336933.1">
    <property type="nucleotide sequence ID" value="XM_013481479.1"/>
</dbReference>
<evidence type="ECO:0000256" key="1">
    <source>
        <dbReference type="SAM" id="Phobius"/>
    </source>
</evidence>
<accession>U6MB54</accession>
<evidence type="ECO:0000313" key="2">
    <source>
        <dbReference type="EMBL" id="CDJ60283.1"/>
    </source>
</evidence>
<dbReference type="OMA" id="SKMRECE"/>
<dbReference type="GeneID" id="25340022"/>
<keyword evidence="1" id="KW-0812">Transmembrane</keyword>
<sequence length="408" mass="46333">MAVQGKGAVRTWLDWLSPEQGAGDAIHLSGEQNIENTNQTAPEEGVFVLRKFIGKQVGVTRPLLVVFSLLLLSAVLFRVSSRWNSTQLSTSRLNLHIEWDPQFLYDNIIWSYLDDLNDAEEQMNEAWSTSDQSVRIAFQKHFAPSLNDGQAPTEDPLATINDHVSKMRECEFPFDSSAKVQSDFLQHLQLLLSICRTVTLRLEELKSTGTWEKFNGGQLSFPVREDADSNSYRGDTFSISGSMEAKGFLSALGMVGSERRESVDAQTAEELVELLLAEDKHSVCNMEARYYFERFLQPFGDQDVLKATPSTAEHQIPYNGKPFRTGALAQAAAQVFRQSESNYRWIHKLHKIAGNWTPNGLLEASRQQEEENLYNFQQRLRIKRGQMRMLLKKGIQYGDLEMIALFLL</sequence>
<evidence type="ECO:0000313" key="3">
    <source>
        <dbReference type="Proteomes" id="UP000030763"/>
    </source>
</evidence>
<reference evidence="2" key="1">
    <citation type="submission" date="2013-10" db="EMBL/GenBank/DDBJ databases">
        <title>Genomic analysis of the causative agents of coccidiosis in chickens.</title>
        <authorList>
            <person name="Reid A.J."/>
            <person name="Blake D."/>
            <person name="Billington K."/>
            <person name="Browne H."/>
            <person name="Dunn M."/>
            <person name="Hung S."/>
            <person name="Kawahara F."/>
            <person name="Miranda-Saavedra D."/>
            <person name="Mourier T."/>
            <person name="Nagra H."/>
            <person name="Otto T.D."/>
            <person name="Rawlings N."/>
            <person name="Sanchez A."/>
            <person name="Sanders M."/>
            <person name="Subramaniam C."/>
            <person name="Tay Y."/>
            <person name="Dear P."/>
            <person name="Doerig C."/>
            <person name="Gruber A."/>
            <person name="Parkinson J."/>
            <person name="Shirley M."/>
            <person name="Wan K.L."/>
            <person name="Berriman M."/>
            <person name="Tomley F."/>
            <person name="Pain A."/>
        </authorList>
    </citation>
    <scope>NUCLEOTIDE SEQUENCE [LARGE SCALE GENOMIC DNA]</scope>
    <source>
        <strain evidence="2">Weybridge</strain>
    </source>
</reference>
<proteinExistence type="predicted"/>
<protein>
    <submittedName>
        <fullName evidence="2">Uncharacterized protein</fullName>
    </submittedName>
</protein>
<organism evidence="2 3">
    <name type="scientific">Eimeria maxima</name>
    <name type="common">Coccidian parasite</name>
    <dbReference type="NCBI Taxonomy" id="5804"/>
    <lineage>
        <taxon>Eukaryota</taxon>
        <taxon>Sar</taxon>
        <taxon>Alveolata</taxon>
        <taxon>Apicomplexa</taxon>
        <taxon>Conoidasida</taxon>
        <taxon>Coccidia</taxon>
        <taxon>Eucoccidiorida</taxon>
        <taxon>Eimeriorina</taxon>
        <taxon>Eimeriidae</taxon>
        <taxon>Eimeria</taxon>
    </lineage>
</organism>
<gene>
    <name evidence="2" type="ORF">EMWEY_00060360</name>
</gene>
<feature type="transmembrane region" description="Helical" evidence="1">
    <location>
        <begin position="59"/>
        <end position="79"/>
    </location>
</feature>
<dbReference type="Proteomes" id="UP000030763">
    <property type="component" value="Unassembled WGS sequence"/>
</dbReference>
<reference evidence="2" key="2">
    <citation type="submission" date="2013-10" db="EMBL/GenBank/DDBJ databases">
        <authorList>
            <person name="Aslett M."/>
        </authorList>
    </citation>
    <scope>NUCLEOTIDE SEQUENCE [LARGE SCALE GENOMIC DNA]</scope>
    <source>
        <strain evidence="2">Weybridge</strain>
    </source>
</reference>
<keyword evidence="1" id="KW-1133">Transmembrane helix</keyword>